<proteinExistence type="predicted"/>
<comment type="caution">
    <text evidence="1">The sequence shown here is derived from an EMBL/GenBank/DDBJ whole genome shotgun (WGS) entry which is preliminary data.</text>
</comment>
<organism evidence="1 2">
    <name type="scientific">Streptomyces hebeiensis</name>
    <dbReference type="NCBI Taxonomy" id="229486"/>
    <lineage>
        <taxon>Bacteria</taxon>
        <taxon>Bacillati</taxon>
        <taxon>Actinomycetota</taxon>
        <taxon>Actinomycetes</taxon>
        <taxon>Kitasatosporales</taxon>
        <taxon>Streptomycetaceae</taxon>
        <taxon>Streptomyces</taxon>
    </lineage>
</organism>
<evidence type="ECO:0000313" key="2">
    <source>
        <dbReference type="Proteomes" id="UP001501371"/>
    </source>
</evidence>
<reference evidence="1 2" key="1">
    <citation type="journal article" date="2019" name="Int. J. Syst. Evol. Microbiol.">
        <title>The Global Catalogue of Microorganisms (GCM) 10K type strain sequencing project: providing services to taxonomists for standard genome sequencing and annotation.</title>
        <authorList>
            <consortium name="The Broad Institute Genomics Platform"/>
            <consortium name="The Broad Institute Genome Sequencing Center for Infectious Disease"/>
            <person name="Wu L."/>
            <person name="Ma J."/>
        </authorList>
    </citation>
    <scope>NUCLEOTIDE SEQUENCE [LARGE SCALE GENOMIC DNA]</scope>
    <source>
        <strain evidence="1 2">JCM 12696</strain>
    </source>
</reference>
<sequence>MSAPLVVRPSQAAVVGAELGEHVAEPLSRRPAAADDAGDLVVMDGTHLGRTPPDSRRRRLSWVVRSGSVVHSSLPSGT</sequence>
<gene>
    <name evidence="1" type="ORF">GCM10009654_18250</name>
</gene>
<accession>A0ABN1UQF7</accession>
<evidence type="ECO:0008006" key="3">
    <source>
        <dbReference type="Google" id="ProtNLM"/>
    </source>
</evidence>
<protein>
    <recommendedName>
        <fullName evidence="3">Transposase IS701-like DDE domain-containing protein</fullName>
    </recommendedName>
</protein>
<evidence type="ECO:0000313" key="1">
    <source>
        <dbReference type="EMBL" id="GAA1161986.1"/>
    </source>
</evidence>
<name>A0ABN1UQF7_9ACTN</name>
<dbReference type="Proteomes" id="UP001501371">
    <property type="component" value="Unassembled WGS sequence"/>
</dbReference>
<dbReference type="EMBL" id="BAAAKV010000012">
    <property type="protein sequence ID" value="GAA1161986.1"/>
    <property type="molecule type" value="Genomic_DNA"/>
</dbReference>
<keyword evidence="2" id="KW-1185">Reference proteome</keyword>